<reference evidence="2 3" key="1">
    <citation type="submission" date="2016-10" db="EMBL/GenBank/DDBJ databases">
        <authorList>
            <person name="de Groot N.N."/>
        </authorList>
    </citation>
    <scope>NUCLEOTIDE SEQUENCE [LARGE SCALE GENOMIC DNA]</scope>
    <source>
        <strain evidence="2 3">U95</strain>
    </source>
</reference>
<protein>
    <recommendedName>
        <fullName evidence="4">DUF4281 domain-containing protein</fullName>
    </recommendedName>
</protein>
<feature type="transmembrane region" description="Helical" evidence="1">
    <location>
        <begin position="20"/>
        <end position="43"/>
    </location>
</feature>
<dbReference type="Pfam" id="PF14108">
    <property type="entry name" value="ABA4-like"/>
    <property type="match status" value="1"/>
</dbReference>
<name>A0A1G5RJ19_9RHOB</name>
<keyword evidence="1" id="KW-1133">Transmembrane helix</keyword>
<evidence type="ECO:0000313" key="3">
    <source>
        <dbReference type="Proteomes" id="UP000198767"/>
    </source>
</evidence>
<evidence type="ECO:0000313" key="2">
    <source>
        <dbReference type="EMBL" id="SCZ73868.1"/>
    </source>
</evidence>
<dbReference type="EMBL" id="FMWG01000019">
    <property type="protein sequence ID" value="SCZ73868.1"/>
    <property type="molecule type" value="Genomic_DNA"/>
</dbReference>
<proteinExistence type="predicted"/>
<dbReference type="AlphaFoldDB" id="A0A1G5RJ19"/>
<dbReference type="Proteomes" id="UP000198767">
    <property type="component" value="Unassembled WGS sequence"/>
</dbReference>
<evidence type="ECO:0008006" key="4">
    <source>
        <dbReference type="Google" id="ProtNLM"/>
    </source>
</evidence>
<evidence type="ECO:0000256" key="1">
    <source>
        <dbReference type="SAM" id="Phobius"/>
    </source>
</evidence>
<keyword evidence="1" id="KW-0472">Membrane</keyword>
<feature type="transmembrane region" description="Helical" evidence="1">
    <location>
        <begin position="95"/>
        <end position="117"/>
    </location>
</feature>
<dbReference type="STRING" id="1156985.SAMN04488118_11954"/>
<gene>
    <name evidence="2" type="ORF">SAMN04488118_11954</name>
</gene>
<sequence length="127" mass="13854">MIGWLMLLISPLTPIWSDRIAGVLLPAILSLGYLLLLIIPASASGGGFGTLAEVIVLFSYEQAALTGWVHFLAFDLFIGAWVCRKARSEGINFMLVLPCLPVIFLFGPAGFIAFQAVRAVRNWSRSE</sequence>
<feature type="transmembrane region" description="Helical" evidence="1">
    <location>
        <begin position="63"/>
        <end position="83"/>
    </location>
</feature>
<keyword evidence="3" id="KW-1185">Reference proteome</keyword>
<dbReference type="InterPro" id="IPR025461">
    <property type="entry name" value="ABA4-like"/>
</dbReference>
<organism evidence="2 3">
    <name type="scientific">Epibacterium ulvae</name>
    <dbReference type="NCBI Taxonomy" id="1156985"/>
    <lineage>
        <taxon>Bacteria</taxon>
        <taxon>Pseudomonadati</taxon>
        <taxon>Pseudomonadota</taxon>
        <taxon>Alphaproteobacteria</taxon>
        <taxon>Rhodobacterales</taxon>
        <taxon>Roseobacteraceae</taxon>
        <taxon>Epibacterium</taxon>
    </lineage>
</organism>
<accession>A0A1G5RJ19</accession>
<keyword evidence="1" id="KW-0812">Transmembrane</keyword>